<organism evidence="2 3">
    <name type="scientific">Lactobacillus phage Bacchae</name>
    <dbReference type="NCBI Taxonomy" id="2079429"/>
    <lineage>
        <taxon>Viruses</taxon>
        <taxon>Duplodnaviria</taxon>
        <taxon>Heunggongvirae</taxon>
        <taxon>Uroviricota</taxon>
        <taxon>Caudoviricetes</taxon>
        <taxon>Herelleviridae</taxon>
        <taxon>Harbinvirus</taxon>
        <taxon>Harbinvirus bacchae</taxon>
    </lineage>
</organism>
<name>A0A2K9VCT8_9CAUD</name>
<dbReference type="RefSeq" id="YP_009798145.1">
    <property type="nucleotide sequence ID" value="NC_047924.1"/>
</dbReference>
<feature type="region of interest" description="Disordered" evidence="1">
    <location>
        <begin position="86"/>
        <end position="107"/>
    </location>
</feature>
<evidence type="ECO:0000256" key="1">
    <source>
        <dbReference type="SAM" id="MobiDB-lite"/>
    </source>
</evidence>
<reference evidence="2 3" key="1">
    <citation type="submission" date="2018-01" db="EMBL/GenBank/DDBJ databases">
        <title>Lactobacillus phages that infect wine-derived L. plantarum strains.</title>
        <authorList>
            <person name="Kyrkou I."/>
            <person name="Hestbjerg Hansen L."/>
        </authorList>
    </citation>
    <scope>NUCLEOTIDE SEQUENCE [LARGE SCALE GENOMIC DNA]</scope>
</reference>
<sequence>MAKRNSLLDLYENHLLFTKVYSLLQEHKPYDYILKFLDSEGFKLSKGSLSKLKAKITEAEETGVPIDDLLDKRRKTSIDDIDSDKVEGFVGNPNTDNPRSTRKANNLPKETYDIPEEAVPVEHVHSSRQVLEMIMDKGFATAQATRVIDMPTLLKAVELYNKWYFQESKGLTAESLKQYQLINSSIVSAMIDVIPKYVEKDKQDKMIAEMNDRAAKIIDNAGATREGKELLKQLEKEGLSL</sequence>
<dbReference type="EMBL" id="MG765277">
    <property type="protein sequence ID" value="AUV60041.1"/>
    <property type="molecule type" value="Genomic_DNA"/>
</dbReference>
<evidence type="ECO:0000313" key="3">
    <source>
        <dbReference type="Proteomes" id="UP000241463"/>
    </source>
</evidence>
<dbReference type="Proteomes" id="UP000241463">
    <property type="component" value="Segment"/>
</dbReference>
<keyword evidence="3" id="KW-1185">Reference proteome</keyword>
<dbReference type="KEGG" id="vg:54988590"/>
<proteinExistence type="predicted"/>
<protein>
    <submittedName>
        <fullName evidence="2">Uncharacterized protein</fullName>
    </submittedName>
</protein>
<dbReference type="GeneID" id="54988590"/>
<accession>A0A2K9VCT8</accession>
<evidence type="ECO:0000313" key="2">
    <source>
        <dbReference type="EMBL" id="AUV60041.1"/>
    </source>
</evidence>